<evidence type="ECO:0000313" key="3">
    <source>
        <dbReference type="Proteomes" id="UP000285875"/>
    </source>
</evidence>
<dbReference type="AlphaFoldDB" id="A0A3Q9UJX5"/>
<dbReference type="InterPro" id="IPR009839">
    <property type="entry name" value="SseB_N"/>
</dbReference>
<evidence type="ECO:0000259" key="1">
    <source>
        <dbReference type="Pfam" id="PF07179"/>
    </source>
</evidence>
<gene>
    <name evidence="2" type="ORF">C0Z10_05045</name>
</gene>
<evidence type="ECO:0000313" key="2">
    <source>
        <dbReference type="EMBL" id="AZZ39223.1"/>
    </source>
</evidence>
<dbReference type="GeneID" id="82885421"/>
<dbReference type="KEGG" id="aji:C0Z10_05045"/>
<accession>A0A3Q9UJX5</accession>
<proteinExistence type="predicted"/>
<protein>
    <submittedName>
        <fullName evidence="2">Exosortase</fullName>
    </submittedName>
</protein>
<dbReference type="Proteomes" id="UP000285875">
    <property type="component" value="Chromosome"/>
</dbReference>
<dbReference type="EMBL" id="CP025570">
    <property type="protein sequence ID" value="AZZ39223.1"/>
    <property type="molecule type" value="Genomic_DNA"/>
</dbReference>
<organism evidence="2 3">
    <name type="scientific">Acidipropionibacterium jensenii</name>
    <dbReference type="NCBI Taxonomy" id="1749"/>
    <lineage>
        <taxon>Bacteria</taxon>
        <taxon>Bacillati</taxon>
        <taxon>Actinomycetota</taxon>
        <taxon>Actinomycetes</taxon>
        <taxon>Propionibacteriales</taxon>
        <taxon>Propionibacteriaceae</taxon>
        <taxon>Acidipropionibacterium</taxon>
    </lineage>
</organism>
<feature type="domain" description="SseB protein N-terminal" evidence="1">
    <location>
        <begin position="22"/>
        <end position="157"/>
    </location>
</feature>
<name>A0A3Q9UJX5_9ACTN</name>
<sequence length="180" mass="18931">MRNLLKPVEGDRGDPDPEVRRLVAAARRSRSDYLDAVVSLCTARLLMPVMAPQDRLSPTPAAPQPSHPSAGSAGDQTHEMAPEVNELGAVVLTHPDGTTALLCFTGADAMGEWDARARPVPGHLDDLAATVDEAGAQVLLIDVAGPVPMVIGPDLIAQLSAGRRLVKLDDGGYGWMSVAR</sequence>
<reference evidence="3" key="1">
    <citation type="submission" date="2017-12" db="EMBL/GenBank/DDBJ databases">
        <title>Whole genome sequencing of Acidipropionibacterium jensenii strains JS279 and JS280.</title>
        <authorList>
            <person name="Deptula P."/>
            <person name="Laine P."/>
            <person name="Smolander O.-P."/>
            <person name="Paulin L."/>
            <person name="Auvinen P."/>
            <person name="Varmanen P."/>
        </authorList>
    </citation>
    <scope>NUCLEOTIDE SEQUENCE [LARGE SCALE GENOMIC DNA]</scope>
    <source>
        <strain evidence="3">JS280</strain>
    </source>
</reference>
<dbReference type="OrthoDB" id="5188303at2"/>
<dbReference type="Pfam" id="PF07179">
    <property type="entry name" value="SseB"/>
    <property type="match status" value="1"/>
</dbReference>
<dbReference type="RefSeq" id="WP_028703736.1">
    <property type="nucleotide sequence ID" value="NZ_CP025570.1"/>
</dbReference>